<protein>
    <submittedName>
        <fullName evidence="2">Uncharacterized protein</fullName>
    </submittedName>
</protein>
<comment type="caution">
    <text evidence="2">The sequence shown here is derived from an EMBL/GenBank/DDBJ whole genome shotgun (WGS) entry which is preliminary data.</text>
</comment>
<gene>
    <name evidence="2" type="ORF">UJA718_LOCUS39185</name>
</gene>
<evidence type="ECO:0000313" key="3">
    <source>
        <dbReference type="Proteomes" id="UP000663873"/>
    </source>
</evidence>
<evidence type="ECO:0000256" key="1">
    <source>
        <dbReference type="SAM" id="MobiDB-lite"/>
    </source>
</evidence>
<feature type="compositionally biased region" description="Polar residues" evidence="1">
    <location>
        <begin position="172"/>
        <end position="183"/>
    </location>
</feature>
<feature type="region of interest" description="Disordered" evidence="1">
    <location>
        <begin position="172"/>
        <end position="199"/>
    </location>
</feature>
<accession>A0A821LTB8</accession>
<evidence type="ECO:0000313" key="2">
    <source>
        <dbReference type="EMBL" id="CAF4755893.1"/>
    </source>
</evidence>
<reference evidence="2" key="1">
    <citation type="submission" date="2021-02" db="EMBL/GenBank/DDBJ databases">
        <authorList>
            <person name="Nowell W R."/>
        </authorList>
    </citation>
    <scope>NUCLEOTIDE SEQUENCE</scope>
</reference>
<feature type="region of interest" description="Disordered" evidence="1">
    <location>
        <begin position="1"/>
        <end position="23"/>
    </location>
</feature>
<keyword evidence="3" id="KW-1185">Reference proteome</keyword>
<dbReference type="AlphaFoldDB" id="A0A821LTB8"/>
<name>A0A821LTB8_9BILA</name>
<dbReference type="Proteomes" id="UP000663873">
    <property type="component" value="Unassembled WGS sequence"/>
</dbReference>
<dbReference type="EMBL" id="CAJOBP010041156">
    <property type="protein sequence ID" value="CAF4755893.1"/>
    <property type="molecule type" value="Genomic_DNA"/>
</dbReference>
<feature type="non-terminal residue" evidence="2">
    <location>
        <position position="1"/>
    </location>
</feature>
<sequence>MRVQSSAKQTRKQNQGPTHVVQPSQINLQNVITPFDTMPNSQLFTNVRSPSQQYEEKLREAFSNEHNAHFSQSNGMSSHNPYLRPSQYQSPSTISPFQMAASPSVSINSIAPALLQRFLIQNGERRNVDFSSQHQPFSSPEEQMRYTPSPRFVHIPVPNSIASLTINTPVTSPYSNQTTSHGSPASPAQKCNKHNDVTT</sequence>
<proteinExistence type="predicted"/>
<organism evidence="2 3">
    <name type="scientific">Rotaria socialis</name>
    <dbReference type="NCBI Taxonomy" id="392032"/>
    <lineage>
        <taxon>Eukaryota</taxon>
        <taxon>Metazoa</taxon>
        <taxon>Spiralia</taxon>
        <taxon>Gnathifera</taxon>
        <taxon>Rotifera</taxon>
        <taxon>Eurotatoria</taxon>
        <taxon>Bdelloidea</taxon>
        <taxon>Philodinida</taxon>
        <taxon>Philodinidae</taxon>
        <taxon>Rotaria</taxon>
    </lineage>
</organism>